<reference evidence="1 2" key="1">
    <citation type="submission" date="2019-05" db="EMBL/GenBank/DDBJ databases">
        <title>Another draft genome of Portunus trituberculatus and its Hox gene families provides insights of decapod evolution.</title>
        <authorList>
            <person name="Jeong J.-H."/>
            <person name="Song I."/>
            <person name="Kim S."/>
            <person name="Choi T."/>
            <person name="Kim D."/>
            <person name="Ryu S."/>
            <person name="Kim W."/>
        </authorList>
    </citation>
    <scope>NUCLEOTIDE SEQUENCE [LARGE SCALE GENOMIC DNA]</scope>
    <source>
        <tissue evidence="1">Muscle</tissue>
    </source>
</reference>
<keyword evidence="2" id="KW-1185">Reference proteome</keyword>
<sequence length="87" mass="9829">MRRQYGALSPPQCFRPSKRVGRYRQFVSQYRHLSAPTSPSLQLNIFPQSRVLFVPVDNHQAELLPSPHCFALPPLGGSTVWVLMVPA</sequence>
<organism evidence="1 2">
    <name type="scientific">Portunus trituberculatus</name>
    <name type="common">Swimming crab</name>
    <name type="synonym">Neptunus trituberculatus</name>
    <dbReference type="NCBI Taxonomy" id="210409"/>
    <lineage>
        <taxon>Eukaryota</taxon>
        <taxon>Metazoa</taxon>
        <taxon>Ecdysozoa</taxon>
        <taxon>Arthropoda</taxon>
        <taxon>Crustacea</taxon>
        <taxon>Multicrustacea</taxon>
        <taxon>Malacostraca</taxon>
        <taxon>Eumalacostraca</taxon>
        <taxon>Eucarida</taxon>
        <taxon>Decapoda</taxon>
        <taxon>Pleocyemata</taxon>
        <taxon>Brachyura</taxon>
        <taxon>Eubrachyura</taxon>
        <taxon>Portunoidea</taxon>
        <taxon>Portunidae</taxon>
        <taxon>Portuninae</taxon>
        <taxon>Portunus</taxon>
    </lineage>
</organism>
<dbReference type="Proteomes" id="UP000324222">
    <property type="component" value="Unassembled WGS sequence"/>
</dbReference>
<evidence type="ECO:0000313" key="1">
    <source>
        <dbReference type="EMBL" id="MPC56181.1"/>
    </source>
</evidence>
<evidence type="ECO:0000313" key="2">
    <source>
        <dbReference type="Proteomes" id="UP000324222"/>
    </source>
</evidence>
<name>A0A5B7G868_PORTR</name>
<dbReference type="EMBL" id="VSRR010013755">
    <property type="protein sequence ID" value="MPC56181.1"/>
    <property type="molecule type" value="Genomic_DNA"/>
</dbReference>
<gene>
    <name evidence="1" type="ORF">E2C01_050134</name>
</gene>
<protein>
    <submittedName>
        <fullName evidence="1">Uncharacterized protein</fullName>
    </submittedName>
</protein>
<dbReference type="AlphaFoldDB" id="A0A5B7G868"/>
<comment type="caution">
    <text evidence="1">The sequence shown here is derived from an EMBL/GenBank/DDBJ whole genome shotgun (WGS) entry which is preliminary data.</text>
</comment>
<accession>A0A5B7G868</accession>
<proteinExistence type="predicted"/>